<name>A0A9P6U1G1_9FUNG</name>
<dbReference type="Proteomes" id="UP000726737">
    <property type="component" value="Unassembled WGS sequence"/>
</dbReference>
<evidence type="ECO:0000256" key="3">
    <source>
        <dbReference type="ARBA" id="ARBA00022827"/>
    </source>
</evidence>
<keyword evidence="3" id="KW-0274">FAD</keyword>
<dbReference type="InterPro" id="IPR002938">
    <property type="entry name" value="FAD-bd"/>
</dbReference>
<reference evidence="6" key="1">
    <citation type="journal article" date="2020" name="Fungal Divers.">
        <title>Resolving the Mortierellaceae phylogeny through synthesis of multi-gene phylogenetics and phylogenomics.</title>
        <authorList>
            <person name="Vandepol N."/>
            <person name="Liber J."/>
            <person name="Desiro A."/>
            <person name="Na H."/>
            <person name="Kennedy M."/>
            <person name="Barry K."/>
            <person name="Grigoriev I.V."/>
            <person name="Miller A.N."/>
            <person name="O'Donnell K."/>
            <person name="Stajich J.E."/>
            <person name="Bonito G."/>
        </authorList>
    </citation>
    <scope>NUCLEOTIDE SEQUENCE</scope>
    <source>
        <strain evidence="6">KOD948</strain>
    </source>
</reference>
<accession>A0A9P6U1G1</accession>
<feature type="domain" description="FAD-binding" evidence="5">
    <location>
        <begin position="305"/>
        <end position="380"/>
    </location>
</feature>
<dbReference type="OrthoDB" id="655030at2759"/>
<dbReference type="Pfam" id="PF01494">
    <property type="entry name" value="FAD_binding_3"/>
    <property type="match status" value="2"/>
</dbReference>
<dbReference type="Gene3D" id="3.50.50.60">
    <property type="entry name" value="FAD/NAD(P)-binding domain"/>
    <property type="match status" value="1"/>
</dbReference>
<gene>
    <name evidence="6" type="ORF">BG011_004572</name>
</gene>
<keyword evidence="4" id="KW-0560">Oxidoreductase</keyword>
<sequence>MNTDTPATQRPKVLIVGGGLGGLMLGILLEKAGVPYEILERTHDVKQLGSSVSLNANILYMFKQIGIYDEFVAISSVCMLVDVYNEKRELEFSLDYSGMKEIGGIDTRMASRPDLYDLLIKQIPPQKIHMGKRVLSTEQGGNGVMVRCGDKSTYEGDILVGADGAYSSIRQCMYQNLKKRGRLLSSDDKPIPFTSVCMLGQTRPLDPSKFTHLNDAACRFSTVIATNRSYSWSTFSLPDNTYCWAVAQNLDTESSKDYDNFRSSEWGTETSESMCQDVYNFPIPGGVDGKLTIGTLIDSTPKELISKVMQSEKVFETWYSERTVLMGDACHMVHPAANAGAVNAMQDAVVLANWINTLSSTKLNDIEKVFKEYKAERFVTAKATFHNGHTMAKIVGNNVQARFIRTFFRNIPSWLWKIIMKKMSESRLQVSFLPLVKDQGSIEPIDQPSLRKTLKIIQDQREV</sequence>
<evidence type="ECO:0000313" key="6">
    <source>
        <dbReference type="EMBL" id="KAG0256406.1"/>
    </source>
</evidence>
<protein>
    <recommendedName>
        <fullName evidence="5">FAD-binding domain-containing protein</fullName>
    </recommendedName>
</protein>
<dbReference type="PANTHER" id="PTHR47356">
    <property type="entry name" value="FAD-DEPENDENT MONOOXYGENASE ASQG-RELATED"/>
    <property type="match status" value="1"/>
</dbReference>
<organism evidence="6 7">
    <name type="scientific">Mortierella polycephala</name>
    <dbReference type="NCBI Taxonomy" id="41804"/>
    <lineage>
        <taxon>Eukaryota</taxon>
        <taxon>Fungi</taxon>
        <taxon>Fungi incertae sedis</taxon>
        <taxon>Mucoromycota</taxon>
        <taxon>Mortierellomycotina</taxon>
        <taxon>Mortierellomycetes</taxon>
        <taxon>Mortierellales</taxon>
        <taxon>Mortierellaceae</taxon>
        <taxon>Mortierella</taxon>
    </lineage>
</organism>
<proteinExistence type="inferred from homology"/>
<dbReference type="InterPro" id="IPR036188">
    <property type="entry name" value="FAD/NAD-bd_sf"/>
</dbReference>
<keyword evidence="2" id="KW-0285">Flavoprotein</keyword>
<evidence type="ECO:0000313" key="7">
    <source>
        <dbReference type="Proteomes" id="UP000726737"/>
    </source>
</evidence>
<keyword evidence="7" id="KW-1185">Reference proteome</keyword>
<dbReference type="PRINTS" id="PR00420">
    <property type="entry name" value="RNGMNOXGNASE"/>
</dbReference>
<dbReference type="SUPFAM" id="SSF51905">
    <property type="entry name" value="FAD/NAD(P)-binding domain"/>
    <property type="match status" value="1"/>
</dbReference>
<dbReference type="PANTHER" id="PTHR47356:SF2">
    <property type="entry name" value="FAD-BINDING DOMAIN-CONTAINING PROTEIN-RELATED"/>
    <property type="match status" value="1"/>
</dbReference>
<evidence type="ECO:0000256" key="1">
    <source>
        <dbReference type="ARBA" id="ARBA00007992"/>
    </source>
</evidence>
<comment type="similarity">
    <text evidence="1">Belongs to the paxM FAD-dependent monooxygenase family.</text>
</comment>
<evidence type="ECO:0000256" key="4">
    <source>
        <dbReference type="ARBA" id="ARBA00023002"/>
    </source>
</evidence>
<dbReference type="InterPro" id="IPR050562">
    <property type="entry name" value="FAD_mOase_fung"/>
</dbReference>
<feature type="domain" description="FAD-binding" evidence="5">
    <location>
        <begin position="12"/>
        <end position="183"/>
    </location>
</feature>
<dbReference type="GO" id="GO:0004497">
    <property type="term" value="F:monooxygenase activity"/>
    <property type="evidence" value="ECO:0007669"/>
    <property type="project" value="InterPro"/>
</dbReference>
<dbReference type="GO" id="GO:0071949">
    <property type="term" value="F:FAD binding"/>
    <property type="evidence" value="ECO:0007669"/>
    <property type="project" value="InterPro"/>
</dbReference>
<evidence type="ECO:0000259" key="5">
    <source>
        <dbReference type="Pfam" id="PF01494"/>
    </source>
</evidence>
<dbReference type="AlphaFoldDB" id="A0A9P6U1G1"/>
<comment type="caution">
    <text evidence="6">The sequence shown here is derived from an EMBL/GenBank/DDBJ whole genome shotgun (WGS) entry which is preliminary data.</text>
</comment>
<evidence type="ECO:0000256" key="2">
    <source>
        <dbReference type="ARBA" id="ARBA00022630"/>
    </source>
</evidence>
<dbReference type="EMBL" id="JAAAJA010000300">
    <property type="protein sequence ID" value="KAG0256406.1"/>
    <property type="molecule type" value="Genomic_DNA"/>
</dbReference>